<evidence type="ECO:0000259" key="2">
    <source>
        <dbReference type="Pfam" id="PF07790"/>
    </source>
</evidence>
<dbReference type="Pfam" id="PF07790">
    <property type="entry name" value="Pilin_N"/>
    <property type="match status" value="1"/>
</dbReference>
<keyword evidence="1" id="KW-1133">Transmembrane helix</keyword>
<dbReference type="NCBIfam" id="TIGR02537">
    <property type="entry name" value="arch_flag_Nterm"/>
    <property type="match status" value="1"/>
</dbReference>
<keyword evidence="1" id="KW-0812">Transmembrane</keyword>
<reference evidence="3 4" key="1">
    <citation type="journal article" date="2019" name="Int. J. Syst. Evol. Microbiol.">
        <title>The Global Catalogue of Microorganisms (GCM) 10K type strain sequencing project: providing services to taxonomists for standard genome sequencing and annotation.</title>
        <authorList>
            <consortium name="The Broad Institute Genomics Platform"/>
            <consortium name="The Broad Institute Genome Sequencing Center for Infectious Disease"/>
            <person name="Wu L."/>
            <person name="Ma J."/>
        </authorList>
    </citation>
    <scope>NUCLEOTIDE SEQUENCE [LARGE SCALE GENOMIC DNA]</scope>
    <source>
        <strain evidence="3 4">XZGYJ-43</strain>
    </source>
</reference>
<organism evidence="3 4">
    <name type="scientific">Halospeciosus flavus</name>
    <dbReference type="NCBI Taxonomy" id="3032283"/>
    <lineage>
        <taxon>Archaea</taxon>
        <taxon>Methanobacteriati</taxon>
        <taxon>Methanobacteriota</taxon>
        <taxon>Stenosarchaea group</taxon>
        <taxon>Halobacteria</taxon>
        <taxon>Halobacteriales</taxon>
        <taxon>Halobacteriaceae</taxon>
        <taxon>Halospeciosus</taxon>
    </lineage>
</organism>
<sequence>MSQSGHSPQAGPSERGLSPVVGTVVLVAIVVLLATLVGAFAMGVGVPSSEPTTAVVELSYDDANDQLVVHHRSGEALADGTLVVRNESGVLARYTPTEFGVGETIEQNVSTATLRNSERVTVVWNPEGASTSGTVLVSTSTDTFGDFSANAAAHRGEVIYALNPSANVQTTHAVSVGVDSNMSGLDGVLVTYDQSDGSSVTIADIQGLGADTDGDGDIDRSLRDEVSSVDTLDSGHTLRIDVDQSATEYSPRANHTIIVKYANMTNPSDGSYSVEIRLDYQTGGDPVATGTLEIDD</sequence>
<dbReference type="EMBL" id="JBHTAR010000011">
    <property type="protein sequence ID" value="MFC7198764.1"/>
    <property type="molecule type" value="Genomic_DNA"/>
</dbReference>
<evidence type="ECO:0000256" key="1">
    <source>
        <dbReference type="SAM" id="Phobius"/>
    </source>
</evidence>
<feature type="domain" description="Archaeal Type IV pilin N-terminal" evidence="2">
    <location>
        <begin position="15"/>
        <end position="84"/>
    </location>
</feature>
<keyword evidence="1" id="KW-0472">Membrane</keyword>
<dbReference type="Proteomes" id="UP001596447">
    <property type="component" value="Unassembled WGS sequence"/>
</dbReference>
<gene>
    <name evidence="3" type="ORF">ACFQJ9_04905</name>
</gene>
<dbReference type="AlphaFoldDB" id="A0ABD5Z0S5"/>
<protein>
    <submittedName>
        <fullName evidence="3">Type IV pilin</fullName>
    </submittedName>
</protein>
<name>A0ABD5Z0S5_9EURY</name>
<evidence type="ECO:0000313" key="3">
    <source>
        <dbReference type="EMBL" id="MFC7198764.1"/>
    </source>
</evidence>
<dbReference type="RefSeq" id="WP_279528722.1">
    <property type="nucleotide sequence ID" value="NZ_CP122312.1"/>
</dbReference>
<proteinExistence type="predicted"/>
<accession>A0ABD5Z0S5</accession>
<dbReference type="InterPro" id="IPR013373">
    <property type="entry name" value="Flagellin/pilin_N_arc"/>
</dbReference>
<evidence type="ECO:0000313" key="4">
    <source>
        <dbReference type="Proteomes" id="UP001596447"/>
    </source>
</evidence>
<feature type="transmembrane region" description="Helical" evidence="1">
    <location>
        <begin position="20"/>
        <end position="41"/>
    </location>
</feature>
<comment type="caution">
    <text evidence="3">The sequence shown here is derived from an EMBL/GenBank/DDBJ whole genome shotgun (WGS) entry which is preliminary data.</text>
</comment>
<keyword evidence="4" id="KW-1185">Reference proteome</keyword>
<dbReference type="InterPro" id="IPR012859">
    <property type="entry name" value="Pilin_N_archaeal"/>
</dbReference>